<dbReference type="SUPFAM" id="SSF47661">
    <property type="entry name" value="t-snare proteins"/>
    <property type="match status" value="1"/>
</dbReference>
<dbReference type="GO" id="GO:0006886">
    <property type="term" value="P:intracellular protein transport"/>
    <property type="evidence" value="ECO:0007669"/>
    <property type="project" value="InterPro"/>
</dbReference>
<sequence>MTAYGRGSFGAVGFTPNQYVIKKVTEGESDFDTLSKTIAHSIQNITHNVSQIQKLISRIGTKKDSQETRDKVHRLTHYTNQLAKETTANLKRFSRLKVPPSDELKLKIQSDRYAEKFSNAVKSFQASQRTAARKERASIARARAHSSSFKVLIQSPFEDVPKDKVPSIKRQKLSKMEKNVDLETILERENAIKELEHDITEIKEIFKELGAMVHEQGEVINTIDDNVFTAVIPIQEANQDLARAVSIQKKVRSKKCLCLVVLIVGVVIIIAILLPRETTESFGIATLLHWSQ</sequence>
<dbReference type="InterPro" id="IPR045242">
    <property type="entry name" value="Syntaxin"/>
</dbReference>
<keyword evidence="6" id="KW-1185">Reference proteome</keyword>
<evidence type="ECO:0000256" key="2">
    <source>
        <dbReference type="RuleBase" id="RU003858"/>
    </source>
</evidence>
<dbReference type="PROSITE" id="PS50192">
    <property type="entry name" value="T_SNARE"/>
    <property type="match status" value="1"/>
</dbReference>
<comment type="similarity">
    <text evidence="1 2">Belongs to the syntaxin family.</text>
</comment>
<dbReference type="PANTHER" id="PTHR19957">
    <property type="entry name" value="SYNTAXIN"/>
    <property type="match status" value="1"/>
</dbReference>
<keyword evidence="3" id="KW-0812">Transmembrane</keyword>
<feature type="transmembrane region" description="Helical" evidence="3">
    <location>
        <begin position="256"/>
        <end position="274"/>
    </location>
</feature>
<keyword evidence="3" id="KW-1133">Transmembrane helix</keyword>
<dbReference type="GO" id="GO:0031201">
    <property type="term" value="C:SNARE complex"/>
    <property type="evidence" value="ECO:0007669"/>
    <property type="project" value="TreeGrafter"/>
</dbReference>
<dbReference type="InterPro" id="IPR006011">
    <property type="entry name" value="Syntaxin_N"/>
</dbReference>
<dbReference type="SMART" id="SM00503">
    <property type="entry name" value="SynN"/>
    <property type="match status" value="1"/>
</dbReference>
<dbReference type="GO" id="GO:0006906">
    <property type="term" value="P:vesicle fusion"/>
    <property type="evidence" value="ECO:0007669"/>
    <property type="project" value="TreeGrafter"/>
</dbReference>
<gene>
    <name evidence="5" type="ORF">MEDL_2513</name>
</gene>
<evidence type="ECO:0000313" key="5">
    <source>
        <dbReference type="EMBL" id="CAG2186997.1"/>
    </source>
</evidence>
<dbReference type="EMBL" id="CAJPWZ010000151">
    <property type="protein sequence ID" value="CAG2186997.1"/>
    <property type="molecule type" value="Genomic_DNA"/>
</dbReference>
<evidence type="ECO:0000313" key="6">
    <source>
        <dbReference type="Proteomes" id="UP000683360"/>
    </source>
</evidence>
<evidence type="ECO:0000259" key="4">
    <source>
        <dbReference type="PROSITE" id="PS50192"/>
    </source>
</evidence>
<dbReference type="Gene3D" id="1.20.5.110">
    <property type="match status" value="1"/>
</dbReference>
<evidence type="ECO:0000256" key="3">
    <source>
        <dbReference type="SAM" id="Phobius"/>
    </source>
</evidence>
<dbReference type="PROSITE" id="PS00914">
    <property type="entry name" value="SYNTAXIN"/>
    <property type="match status" value="1"/>
</dbReference>
<dbReference type="GO" id="GO:0008021">
    <property type="term" value="C:synaptic vesicle"/>
    <property type="evidence" value="ECO:0007669"/>
    <property type="project" value="TreeGrafter"/>
</dbReference>
<dbReference type="Proteomes" id="UP000683360">
    <property type="component" value="Unassembled WGS sequence"/>
</dbReference>
<organism evidence="5 6">
    <name type="scientific">Mytilus edulis</name>
    <name type="common">Blue mussel</name>
    <dbReference type="NCBI Taxonomy" id="6550"/>
    <lineage>
        <taxon>Eukaryota</taxon>
        <taxon>Metazoa</taxon>
        <taxon>Spiralia</taxon>
        <taxon>Lophotrochozoa</taxon>
        <taxon>Mollusca</taxon>
        <taxon>Bivalvia</taxon>
        <taxon>Autobranchia</taxon>
        <taxon>Pteriomorphia</taxon>
        <taxon>Mytilida</taxon>
        <taxon>Mytiloidea</taxon>
        <taxon>Mytilidae</taxon>
        <taxon>Mytilinae</taxon>
        <taxon>Mytilus</taxon>
    </lineage>
</organism>
<dbReference type="InterPro" id="IPR000727">
    <property type="entry name" value="T_SNARE_dom"/>
</dbReference>
<dbReference type="GO" id="GO:0048278">
    <property type="term" value="P:vesicle docking"/>
    <property type="evidence" value="ECO:0007669"/>
    <property type="project" value="TreeGrafter"/>
</dbReference>
<dbReference type="GO" id="GO:0000149">
    <property type="term" value="F:SNARE binding"/>
    <property type="evidence" value="ECO:0007669"/>
    <property type="project" value="TreeGrafter"/>
</dbReference>
<dbReference type="SMART" id="SM00397">
    <property type="entry name" value="t_SNARE"/>
    <property type="match status" value="1"/>
</dbReference>
<name>A0A8S3PSG4_MYTED</name>
<feature type="domain" description="T-SNARE coiled-coil homology" evidence="4">
    <location>
        <begin position="182"/>
        <end position="244"/>
    </location>
</feature>
<keyword evidence="3" id="KW-0472">Membrane</keyword>
<dbReference type="Pfam" id="PF05739">
    <property type="entry name" value="SNARE"/>
    <property type="match status" value="1"/>
</dbReference>
<dbReference type="Pfam" id="PF14523">
    <property type="entry name" value="Syntaxin_2"/>
    <property type="match status" value="1"/>
</dbReference>
<accession>A0A8S3PSG4</accession>
<dbReference type="GO" id="GO:0005484">
    <property type="term" value="F:SNAP receptor activity"/>
    <property type="evidence" value="ECO:0007669"/>
    <property type="project" value="InterPro"/>
</dbReference>
<dbReference type="OrthoDB" id="364348at2759"/>
<dbReference type="PANTHER" id="PTHR19957:SF411">
    <property type="entry name" value="LD23667P"/>
    <property type="match status" value="1"/>
</dbReference>
<dbReference type="InterPro" id="IPR010989">
    <property type="entry name" value="SNARE"/>
</dbReference>
<dbReference type="InterPro" id="IPR006012">
    <property type="entry name" value="Syntaxin/epimorphin_CS"/>
</dbReference>
<proteinExistence type="inferred from homology"/>
<reference evidence="5" key="1">
    <citation type="submission" date="2021-03" db="EMBL/GenBank/DDBJ databases">
        <authorList>
            <person name="Bekaert M."/>
        </authorList>
    </citation>
    <scope>NUCLEOTIDE SEQUENCE</scope>
</reference>
<dbReference type="AlphaFoldDB" id="A0A8S3PSG4"/>
<protein>
    <submittedName>
        <fullName evidence="5">STX7</fullName>
    </submittedName>
</protein>
<evidence type="ECO:0000256" key="1">
    <source>
        <dbReference type="ARBA" id="ARBA00009063"/>
    </source>
</evidence>
<dbReference type="Gene3D" id="1.20.58.70">
    <property type="match status" value="1"/>
</dbReference>
<comment type="caution">
    <text evidence="5">The sequence shown here is derived from an EMBL/GenBank/DDBJ whole genome shotgun (WGS) entry which is preliminary data.</text>
</comment>